<dbReference type="Pfam" id="PF12937">
    <property type="entry name" value="F-box-like"/>
    <property type="match status" value="1"/>
</dbReference>
<comment type="caution">
    <text evidence="2">The sequence shown here is derived from an EMBL/GenBank/DDBJ whole genome shotgun (WGS) entry which is preliminary data.</text>
</comment>
<accession>A0AAV5VF81</accession>
<dbReference type="PROSITE" id="PS50181">
    <property type="entry name" value="FBOX"/>
    <property type="match status" value="1"/>
</dbReference>
<organism evidence="2 3">
    <name type="scientific">Pristionchus fissidentatus</name>
    <dbReference type="NCBI Taxonomy" id="1538716"/>
    <lineage>
        <taxon>Eukaryota</taxon>
        <taxon>Metazoa</taxon>
        <taxon>Ecdysozoa</taxon>
        <taxon>Nematoda</taxon>
        <taxon>Chromadorea</taxon>
        <taxon>Rhabditida</taxon>
        <taxon>Rhabditina</taxon>
        <taxon>Diplogasteromorpha</taxon>
        <taxon>Diplogasteroidea</taxon>
        <taxon>Neodiplogasteridae</taxon>
        <taxon>Pristionchus</taxon>
    </lineage>
</organism>
<dbReference type="InterPro" id="IPR036047">
    <property type="entry name" value="F-box-like_dom_sf"/>
</dbReference>
<dbReference type="AlphaFoldDB" id="A0AAV5VF81"/>
<dbReference type="SUPFAM" id="SSF81383">
    <property type="entry name" value="F-box domain"/>
    <property type="match status" value="1"/>
</dbReference>
<evidence type="ECO:0000259" key="1">
    <source>
        <dbReference type="PROSITE" id="PS50181"/>
    </source>
</evidence>
<gene>
    <name evidence="2" type="ORF">PFISCL1PPCAC_8542</name>
</gene>
<feature type="non-terminal residue" evidence="2">
    <location>
        <position position="187"/>
    </location>
</feature>
<protein>
    <recommendedName>
        <fullName evidence="1">F-box domain-containing protein</fullName>
    </recommendedName>
</protein>
<dbReference type="InterPro" id="IPR001810">
    <property type="entry name" value="F-box_dom"/>
</dbReference>
<keyword evidence="3" id="KW-1185">Reference proteome</keyword>
<reference evidence="2" key="1">
    <citation type="submission" date="2023-10" db="EMBL/GenBank/DDBJ databases">
        <title>Genome assembly of Pristionchus species.</title>
        <authorList>
            <person name="Yoshida K."/>
            <person name="Sommer R.J."/>
        </authorList>
    </citation>
    <scope>NUCLEOTIDE SEQUENCE</scope>
    <source>
        <strain evidence="2">RS5133</strain>
    </source>
</reference>
<dbReference type="SMART" id="SM00256">
    <property type="entry name" value="FBOX"/>
    <property type="match status" value="1"/>
</dbReference>
<evidence type="ECO:0000313" key="3">
    <source>
        <dbReference type="Proteomes" id="UP001432322"/>
    </source>
</evidence>
<feature type="non-terminal residue" evidence="2">
    <location>
        <position position="1"/>
    </location>
</feature>
<feature type="domain" description="F-box" evidence="1">
    <location>
        <begin position="11"/>
        <end position="59"/>
    </location>
</feature>
<dbReference type="Gene3D" id="1.20.1280.50">
    <property type="match status" value="1"/>
</dbReference>
<sequence length="187" mass="21465">KKRVVRKAATAPALPALPDVVMRKVFSTLSYRELCRSEMTCKRWQRIVGDTLRKDIQEITIERLGSSSQIVVLHQPPFRRLNITCPKDSYDFLSGVVRRSRQAALKLTTDLYFLANMDKLNVDLDTPRLRKYFASVEDLYLLVVVVNEDDVRGFENMAETLFGQLSSVTLQCHVHLKNSELVSFCIQ</sequence>
<dbReference type="Proteomes" id="UP001432322">
    <property type="component" value="Unassembled WGS sequence"/>
</dbReference>
<dbReference type="EMBL" id="BTSY01000003">
    <property type="protein sequence ID" value="GMT17245.1"/>
    <property type="molecule type" value="Genomic_DNA"/>
</dbReference>
<evidence type="ECO:0000313" key="2">
    <source>
        <dbReference type="EMBL" id="GMT17245.1"/>
    </source>
</evidence>
<name>A0AAV5VF81_9BILA</name>
<proteinExistence type="predicted"/>